<dbReference type="PANTHER" id="PTHR34273">
    <property type="entry name" value="METHYLTHIORIBOSE KINASE"/>
    <property type="match status" value="1"/>
</dbReference>
<dbReference type="InterPro" id="IPR011009">
    <property type="entry name" value="Kinase-like_dom_sf"/>
</dbReference>
<evidence type="ECO:0000259" key="6">
    <source>
        <dbReference type="Pfam" id="PF01636"/>
    </source>
</evidence>
<accession>A0A290HBY0</accession>
<evidence type="ECO:0000256" key="2">
    <source>
        <dbReference type="ARBA" id="ARBA00022679"/>
    </source>
</evidence>
<dbReference type="SUPFAM" id="SSF56112">
    <property type="entry name" value="Protein kinase-like (PK-like)"/>
    <property type="match status" value="1"/>
</dbReference>
<keyword evidence="3" id="KW-0547">Nucleotide-binding</keyword>
<dbReference type="PANTHER" id="PTHR34273:SF2">
    <property type="entry name" value="METHYLTHIORIBOSE KINASE"/>
    <property type="match status" value="1"/>
</dbReference>
<dbReference type="GO" id="GO:0005524">
    <property type="term" value="F:ATP binding"/>
    <property type="evidence" value="ECO:0007669"/>
    <property type="project" value="UniProtKB-KW"/>
</dbReference>
<dbReference type="AlphaFoldDB" id="A0A290HBY0"/>
<dbReference type="EC" id="2.7.1.100" evidence="7"/>
<evidence type="ECO:0000256" key="3">
    <source>
        <dbReference type="ARBA" id="ARBA00022741"/>
    </source>
</evidence>
<evidence type="ECO:0000256" key="4">
    <source>
        <dbReference type="ARBA" id="ARBA00022777"/>
    </source>
</evidence>
<dbReference type="Gene3D" id="3.30.200.20">
    <property type="entry name" value="Phosphorylase Kinase, domain 1"/>
    <property type="match status" value="1"/>
</dbReference>
<keyword evidence="4 7" id="KW-0418">Kinase</keyword>
<evidence type="ECO:0000256" key="1">
    <source>
        <dbReference type="ARBA" id="ARBA00010165"/>
    </source>
</evidence>
<reference evidence="8" key="1">
    <citation type="submission" date="2017-09" db="EMBL/GenBank/DDBJ databases">
        <title>The complete genome of Sulfurospirillum sp. JPD-1.</title>
        <authorList>
            <person name="Goris T."/>
        </authorList>
    </citation>
    <scope>NUCLEOTIDE SEQUENCE [LARGE SCALE GENOMIC DNA]</scope>
    <source>
        <strain evidence="8">JPD-1</strain>
    </source>
</reference>
<proteinExistence type="inferred from homology"/>
<keyword evidence="5" id="KW-0067">ATP-binding</keyword>
<dbReference type="InterPro" id="IPR002575">
    <property type="entry name" value="Aminoglycoside_PTrfase"/>
</dbReference>
<dbReference type="Gene3D" id="3.90.1200.10">
    <property type="match status" value="1"/>
</dbReference>
<sequence>MQTENEVIDYVKKTTALNTFFNHAPLHVSEIGDGNLNFIFRLYDEKGKTLILKYAAPYLRLLGEDFPLPQERICVEMHTLSYFKTIAPSFIPNLYHCDEAAFCFAMEDLVGYKLLQSAQLDQFIPLSIYTKLGSFLATLYAKTPPKQDANYYENTTLKRISEEYIFIFPYIANHPALVLPSYFCPKPKSALFLQNIDLLLNLFQTEKECLLHGDLHTGSIMTKHENLAIIDAEFSLFGPLGFDVGTLLAHILLGEIYTLFEKKPLQFKPIISALWRSFEKKVGGVPEHILKQSVGFCGAELSRRLVVPAKAKPLEAIRSKKAKTKAYALCENLSIELVEHFLHVKSVEEFIAIVERHLCAKTH</sequence>
<feature type="domain" description="Aminoglycoside phosphotransferase" evidence="6">
    <location>
        <begin position="30"/>
        <end position="250"/>
    </location>
</feature>
<dbReference type="RefSeq" id="WP_168171314.1">
    <property type="nucleotide sequence ID" value="NZ_CP023275.1"/>
</dbReference>
<dbReference type="KEGG" id="sulj:SJPD1_0854"/>
<dbReference type="GO" id="GO:0046522">
    <property type="term" value="F:S-methyl-5-thioribose kinase activity"/>
    <property type="evidence" value="ECO:0007669"/>
    <property type="project" value="UniProtKB-EC"/>
</dbReference>
<evidence type="ECO:0000256" key="5">
    <source>
        <dbReference type="ARBA" id="ARBA00022840"/>
    </source>
</evidence>
<dbReference type="EMBL" id="CP023275">
    <property type="protein sequence ID" value="ATB68967.1"/>
    <property type="molecule type" value="Genomic_DNA"/>
</dbReference>
<organism evidence="7 8">
    <name type="scientific">Sulfurospirillum diekertiae</name>
    <dbReference type="NCBI Taxonomy" id="1854492"/>
    <lineage>
        <taxon>Bacteria</taxon>
        <taxon>Pseudomonadati</taxon>
        <taxon>Campylobacterota</taxon>
        <taxon>Epsilonproteobacteria</taxon>
        <taxon>Campylobacterales</taxon>
        <taxon>Sulfurospirillaceae</taxon>
        <taxon>Sulfurospirillum</taxon>
    </lineage>
</organism>
<dbReference type="Proteomes" id="UP000217349">
    <property type="component" value="Chromosome"/>
</dbReference>
<gene>
    <name evidence="7" type="ORF">SJPD1_0854</name>
</gene>
<keyword evidence="2 7" id="KW-0808">Transferase</keyword>
<comment type="similarity">
    <text evidence="1">Belongs to the methylthioribose kinase family.</text>
</comment>
<name>A0A290HBY0_9BACT</name>
<evidence type="ECO:0000313" key="7">
    <source>
        <dbReference type="EMBL" id="ATB68967.1"/>
    </source>
</evidence>
<evidence type="ECO:0000313" key="8">
    <source>
        <dbReference type="Proteomes" id="UP000217349"/>
    </source>
</evidence>
<protein>
    <submittedName>
        <fullName evidence="7">5-methylthioribose kinase</fullName>
        <ecNumber evidence="7">2.7.1.100</ecNumber>
    </submittedName>
</protein>
<dbReference type="Pfam" id="PF01636">
    <property type="entry name" value="APH"/>
    <property type="match status" value="1"/>
</dbReference>